<evidence type="ECO:0000256" key="5">
    <source>
        <dbReference type="ARBA" id="ARBA00023204"/>
    </source>
</evidence>
<dbReference type="InterPro" id="IPR023170">
    <property type="entry name" value="HhH_base_excis_C"/>
</dbReference>
<comment type="catalytic activity">
    <reaction evidence="9">
        <text>2'-deoxyribonucleotide-(2'-deoxyribose 5'-phosphate)-2'-deoxyribonucleotide-DNA = a 3'-end 2'-deoxyribonucleotide-(2,3-dehydro-2,3-deoxyribose 5'-phosphate)-DNA + a 5'-end 5'-phospho-2'-deoxyribonucleoside-DNA + H(+)</text>
        <dbReference type="Rhea" id="RHEA:66592"/>
        <dbReference type="Rhea" id="RHEA-COMP:13180"/>
        <dbReference type="Rhea" id="RHEA-COMP:16897"/>
        <dbReference type="Rhea" id="RHEA-COMP:17067"/>
        <dbReference type="ChEBI" id="CHEBI:15378"/>
        <dbReference type="ChEBI" id="CHEBI:136412"/>
        <dbReference type="ChEBI" id="CHEBI:157695"/>
        <dbReference type="ChEBI" id="CHEBI:167181"/>
        <dbReference type="EC" id="4.2.99.18"/>
    </reaction>
</comment>
<evidence type="ECO:0000256" key="7">
    <source>
        <dbReference type="ARBA" id="ARBA00023268"/>
    </source>
</evidence>
<keyword evidence="4 11" id="KW-0378">Hydrolase</keyword>
<dbReference type="InterPro" id="IPR012904">
    <property type="entry name" value="OGG_N"/>
</dbReference>
<dbReference type="PANTHER" id="PTHR10242">
    <property type="entry name" value="8-OXOGUANINE DNA GLYCOSYLASE"/>
    <property type="match status" value="1"/>
</dbReference>
<dbReference type="Proteomes" id="UP000027581">
    <property type="component" value="Unassembled WGS sequence"/>
</dbReference>
<dbReference type="SUPFAM" id="SSF48150">
    <property type="entry name" value="DNA-glycosylase"/>
    <property type="match status" value="1"/>
</dbReference>
<dbReference type="GO" id="GO:0003684">
    <property type="term" value="F:damaged DNA binding"/>
    <property type="evidence" value="ECO:0007669"/>
    <property type="project" value="InterPro"/>
</dbReference>
<dbReference type="PANTHER" id="PTHR10242:SF2">
    <property type="entry name" value="N-GLYCOSYLASE_DNA LYASE"/>
    <property type="match status" value="1"/>
</dbReference>
<dbReference type="AlphaFoldDB" id="A0A060RSA9"/>
<sequence>MNIYNHVLLIITLKNIYTCKYINKVIQNNISKFILYKDKRIISEFPHNINKKYNFRIKKKNCNKIQEREKKKRRYIYGEKIKNGYPNFITLNFSYINNYNMIKKKNKVLSEGLSNKMRNVKRIRDKVKLDSLNEENKMKNVYSSVINNSPIIIKNYEKRWIKLDASTNDLKLKYCLLIGQEFCFNEVEKNMYIGLLNIKKIYLFKETEEDIFYQCLYDDDNDSDNYNDSNNNMTCTGYSNKDDKNILKKRKSNNHHNEVYNFFNLHFPLNENIEIWKKKDQRMKEITNKMTGLRILKTDPVESFFSFLCSTNNNIPRITLMIDSLRRRYGKFIATVVFKNGDIIIKRDDQNVDGNNIIKLKLDDDSNEHNGYGINIKGEIKNGECKIKNGECKIKNGECKIKNGECKIKNGEIKIKNGECKIKNGECKIKNGECKIKNGECKIKNGVSQINDIGVRIKKEREIENNKSCRVKKEMLDTYNADNEIGQGNDINDNVNIYNDTLSVTKEDKRNKKQNKMFNILYKNEVNKIEKKDLEMLSKDNKIFYESLKTTLKEERNQKTFHFYEFPKIQVISKLKENDLRSLGFGYRSNYVIECAKMLVNMGEEEWIENLKNEEKTKTCIDKLIQFPGIGLKVANCICLFGLNKYDCIPIDTHIYDIIYKYYNNFIEPLNKSNKKNKTIKNANDNNNNNNNNIKNIQNNVLSNKINIITDKKHINKKLLSTTIKKKKTLTNSLYVILYNKLRNLFGPNCGWAQTILFASELKKFSHVFE</sequence>
<evidence type="ECO:0000313" key="12">
    <source>
        <dbReference type="Proteomes" id="UP000027581"/>
    </source>
</evidence>
<dbReference type="GO" id="GO:0034039">
    <property type="term" value="F:8-oxo-7,8-dihydroguanine DNA N-glycosylase activity"/>
    <property type="evidence" value="ECO:0007669"/>
    <property type="project" value="TreeGrafter"/>
</dbReference>
<dbReference type="EC" id="4.2.99.18" evidence="2"/>
<dbReference type="SMART" id="SM00478">
    <property type="entry name" value="ENDO3c"/>
    <property type="match status" value="1"/>
</dbReference>
<keyword evidence="8 11" id="KW-0326">Glycosidase</keyword>
<dbReference type="CDD" id="cd00056">
    <property type="entry name" value="ENDO3c"/>
    <property type="match status" value="1"/>
</dbReference>
<dbReference type="EMBL" id="HG810770">
    <property type="protein sequence ID" value="CDO64231.1"/>
    <property type="molecule type" value="Genomic_DNA"/>
</dbReference>
<evidence type="ECO:0000256" key="1">
    <source>
        <dbReference type="ARBA" id="ARBA00010679"/>
    </source>
</evidence>
<dbReference type="Pfam" id="PF07934">
    <property type="entry name" value="OGG_N"/>
    <property type="match status" value="1"/>
</dbReference>
<evidence type="ECO:0000313" key="11">
    <source>
        <dbReference type="EMBL" id="CDO64231.1"/>
    </source>
</evidence>
<evidence type="ECO:0000256" key="9">
    <source>
        <dbReference type="ARBA" id="ARBA00044632"/>
    </source>
</evidence>
<dbReference type="SUPFAM" id="SSF55945">
    <property type="entry name" value="TATA-box binding protein-like"/>
    <property type="match status" value="1"/>
</dbReference>
<dbReference type="VEuPathDB" id="PlasmoDB:PRG01_0924500"/>
<evidence type="ECO:0000259" key="10">
    <source>
        <dbReference type="SMART" id="SM00478"/>
    </source>
</evidence>
<evidence type="ECO:0000256" key="6">
    <source>
        <dbReference type="ARBA" id="ARBA00023239"/>
    </source>
</evidence>
<keyword evidence="5" id="KW-0234">DNA repair</keyword>
<protein>
    <recommendedName>
        <fullName evidence="2">DNA-(apurinic or apyrimidinic site) lyase</fullName>
        <ecNumber evidence="2">4.2.99.18</ecNumber>
    </recommendedName>
</protein>
<evidence type="ECO:0000256" key="4">
    <source>
        <dbReference type="ARBA" id="ARBA00022801"/>
    </source>
</evidence>
<dbReference type="VEuPathDB" id="PlasmoDB:PRCDC_0915100"/>
<dbReference type="GO" id="GO:0006285">
    <property type="term" value="P:base-excision repair, AP site formation"/>
    <property type="evidence" value="ECO:0007669"/>
    <property type="project" value="TreeGrafter"/>
</dbReference>
<dbReference type="Gene3D" id="3.30.310.40">
    <property type="match status" value="1"/>
</dbReference>
<dbReference type="PhylomeDB" id="A0A060RSA9"/>
<dbReference type="InterPro" id="IPR003265">
    <property type="entry name" value="HhH-GPD_domain"/>
</dbReference>
<dbReference type="GO" id="GO:0006289">
    <property type="term" value="P:nucleotide-excision repair"/>
    <property type="evidence" value="ECO:0007669"/>
    <property type="project" value="InterPro"/>
</dbReference>
<keyword evidence="3" id="KW-0227">DNA damage</keyword>
<keyword evidence="6 11" id="KW-0456">Lyase</keyword>
<reference evidence="11" key="1">
    <citation type="submission" date="2014-01" db="EMBL/GenBank/DDBJ databases">
        <authorList>
            <person name="Aslett M."/>
        </authorList>
    </citation>
    <scope>NUCLEOTIDE SEQUENCE</scope>
    <source>
        <strain evidence="11">CDC</strain>
    </source>
</reference>
<dbReference type="InterPro" id="IPR011257">
    <property type="entry name" value="DNA_glycosylase"/>
</dbReference>
<dbReference type="Gene3D" id="1.10.1670.10">
    <property type="entry name" value="Helix-hairpin-Helix base-excision DNA repair enzymes (C-terminal)"/>
    <property type="match status" value="1"/>
</dbReference>
<dbReference type="GO" id="GO:0005634">
    <property type="term" value="C:nucleus"/>
    <property type="evidence" value="ECO:0007669"/>
    <property type="project" value="TreeGrafter"/>
</dbReference>
<dbReference type="Gene3D" id="1.10.340.30">
    <property type="entry name" value="Hypothetical protein, domain 2"/>
    <property type="match status" value="2"/>
</dbReference>
<evidence type="ECO:0000256" key="2">
    <source>
        <dbReference type="ARBA" id="ARBA00012720"/>
    </source>
</evidence>
<organism evidence="11 12">
    <name type="scientific">Plasmodium reichenowi</name>
    <dbReference type="NCBI Taxonomy" id="5854"/>
    <lineage>
        <taxon>Eukaryota</taxon>
        <taxon>Sar</taxon>
        <taxon>Alveolata</taxon>
        <taxon>Apicomplexa</taxon>
        <taxon>Aconoidasida</taxon>
        <taxon>Haemosporida</taxon>
        <taxon>Plasmodiidae</taxon>
        <taxon>Plasmodium</taxon>
        <taxon>Plasmodium (Laverania)</taxon>
    </lineage>
</organism>
<evidence type="ECO:0000256" key="8">
    <source>
        <dbReference type="ARBA" id="ARBA00023295"/>
    </source>
</evidence>
<feature type="domain" description="HhH-GPD" evidence="10">
    <location>
        <begin position="536"/>
        <end position="699"/>
    </location>
</feature>
<keyword evidence="7" id="KW-0511">Multifunctional enzyme</keyword>
<name>A0A060RSA9_PLARE</name>
<evidence type="ECO:0000256" key="3">
    <source>
        <dbReference type="ARBA" id="ARBA00022763"/>
    </source>
</evidence>
<proteinExistence type="inferred from homology"/>
<dbReference type="InterPro" id="IPR052054">
    <property type="entry name" value="Oxidative_DNA_repair_enzyme"/>
</dbReference>
<keyword evidence="12" id="KW-1185">Reference proteome</keyword>
<comment type="similarity">
    <text evidence="1">Belongs to the type-1 OGG1 family.</text>
</comment>
<accession>A0A060RSA9</accession>
<dbReference type="GO" id="GO:0140078">
    <property type="term" value="F:class I DNA-(apurinic or apyrimidinic site) endonuclease activity"/>
    <property type="evidence" value="ECO:0007669"/>
    <property type="project" value="UniProtKB-EC"/>
</dbReference>
<reference evidence="11" key="2">
    <citation type="submission" date="2014-05" db="EMBL/GenBank/DDBJ databases">
        <title>The genome sequences of chimpanzee malaria parasites reveal the path to human adaptation.</title>
        <authorList>
            <person name="Otto T.D."/>
            <person name="Rayner J.C."/>
            <person name="Boehme U."/>
            <person name="Pain A."/>
            <person name="Spottiswoode N."/>
            <person name="Sanders M."/>
            <person name="Quail M."/>
            <person name="Ollomo B."/>
            <person name="Renaud F."/>
            <person name="Thomas A.W."/>
            <person name="Prugnolle F."/>
            <person name="Conway D.J."/>
            <person name="Newbold C."/>
            <person name="Berriman M."/>
        </authorList>
    </citation>
    <scope>NUCLEOTIDE SEQUENCE [LARGE SCALE GENOMIC DNA]</scope>
    <source>
        <strain evidence="11">CDC</strain>
    </source>
</reference>
<gene>
    <name evidence="11" type="ORF">PRCDC_0915100</name>
</gene>